<dbReference type="EMBL" id="NHYE01000846">
    <property type="protein sequence ID" value="PPR02425.1"/>
    <property type="molecule type" value="Genomic_DNA"/>
</dbReference>
<organism evidence="2 3">
    <name type="scientific">Gymnopilus dilepis</name>
    <dbReference type="NCBI Taxonomy" id="231916"/>
    <lineage>
        <taxon>Eukaryota</taxon>
        <taxon>Fungi</taxon>
        <taxon>Dikarya</taxon>
        <taxon>Basidiomycota</taxon>
        <taxon>Agaricomycotina</taxon>
        <taxon>Agaricomycetes</taxon>
        <taxon>Agaricomycetidae</taxon>
        <taxon>Agaricales</taxon>
        <taxon>Agaricineae</taxon>
        <taxon>Hymenogastraceae</taxon>
        <taxon>Gymnopilus</taxon>
    </lineage>
</organism>
<keyword evidence="3" id="KW-1185">Reference proteome</keyword>
<reference evidence="2 3" key="1">
    <citation type="journal article" date="2018" name="Evol. Lett.">
        <title>Horizontal gene cluster transfer increased hallucinogenic mushroom diversity.</title>
        <authorList>
            <person name="Reynolds H.T."/>
            <person name="Vijayakumar V."/>
            <person name="Gluck-Thaler E."/>
            <person name="Korotkin H.B."/>
            <person name="Matheny P.B."/>
            <person name="Slot J.C."/>
        </authorList>
    </citation>
    <scope>NUCLEOTIDE SEQUENCE [LARGE SCALE GENOMIC DNA]</scope>
    <source>
        <strain evidence="2 3">SRW20</strain>
    </source>
</reference>
<evidence type="ECO:0000313" key="2">
    <source>
        <dbReference type="EMBL" id="PPR02425.1"/>
    </source>
</evidence>
<accession>A0A409YHI0</accession>
<gene>
    <name evidence="2" type="ORF">CVT26_011394</name>
</gene>
<feature type="signal peptide" evidence="1">
    <location>
        <begin position="1"/>
        <end position="24"/>
    </location>
</feature>
<evidence type="ECO:0000313" key="3">
    <source>
        <dbReference type="Proteomes" id="UP000284706"/>
    </source>
</evidence>
<protein>
    <recommendedName>
        <fullName evidence="4">C3H1-type domain-containing protein</fullName>
    </recommendedName>
</protein>
<keyword evidence="1" id="KW-0732">Signal</keyword>
<dbReference type="OrthoDB" id="3020812at2759"/>
<name>A0A409YHI0_9AGAR</name>
<evidence type="ECO:0008006" key="4">
    <source>
        <dbReference type="Google" id="ProtNLM"/>
    </source>
</evidence>
<comment type="caution">
    <text evidence="2">The sequence shown here is derived from an EMBL/GenBank/DDBJ whole genome shotgun (WGS) entry which is preliminary data.</text>
</comment>
<feature type="chain" id="PRO_5019195122" description="C3H1-type domain-containing protein" evidence="1">
    <location>
        <begin position="25"/>
        <end position="430"/>
    </location>
</feature>
<sequence length="430" mass="48740">MSSAFTCSAIFVLVCYLLWHSVPSPPHPRLFRKAVDSIVDRAVSDLNFSSARSSGLSSCIARATWEHPSRTSRSPTLILKKGCLEVPVVRSLCDKLIGKRVLFVGPDTTYHLHLFWLKTLESYEGRSHRCLGRDYCTFHHICRPPFSGHEEYSEELSGRKKKLPGLKVLQATSSSILQYSLSTNLYASKNQSDPAYNLLQIDSTTGIRVSNTYWLKRTHKADVIVLHRGPVEAPASTYFGGVSGDWTFAEQLCKEKNYLEPYACMVSLEYLIVNAALHATFTSFLPSLLGSLRTISEDHAIRSATVFWHGSWYMQPYCAKAALPKDITLLRDVWSNMDKESFVDPWSLYYNVQVYIHDHLLRQILPHFNITHIPMAFPAYGGPPRFRFAREEPEFTETSAKDCLLNPWLTFGKDVLERILFSALSEVLSG</sequence>
<dbReference type="STRING" id="231916.A0A409YHI0"/>
<proteinExistence type="predicted"/>
<dbReference type="Proteomes" id="UP000284706">
    <property type="component" value="Unassembled WGS sequence"/>
</dbReference>
<evidence type="ECO:0000256" key="1">
    <source>
        <dbReference type="SAM" id="SignalP"/>
    </source>
</evidence>
<dbReference type="AlphaFoldDB" id="A0A409YHI0"/>
<dbReference type="InParanoid" id="A0A409YHI0"/>